<gene>
    <name evidence="1" type="ORF">ACK4CT_12095</name>
</gene>
<organism evidence="1 2">
    <name type="scientific">Mycolicibacterium nivoides</name>
    <dbReference type="NCBI Taxonomy" id="2487344"/>
    <lineage>
        <taxon>Bacteria</taxon>
        <taxon>Bacillati</taxon>
        <taxon>Actinomycetota</taxon>
        <taxon>Actinomycetes</taxon>
        <taxon>Mycobacteriales</taxon>
        <taxon>Mycobacteriaceae</taxon>
        <taxon>Mycolicibacterium</taxon>
    </lineage>
</organism>
<reference evidence="1 2" key="1">
    <citation type="submission" date="2024-12" db="EMBL/GenBank/DDBJ databases">
        <title>The coexistence of Mycolicibacterium septicum and Mycolicibacterium nivoides in clinical samples.</title>
        <authorList>
            <person name="Wang C."/>
            <person name="Feng Y."/>
            <person name="Zong Z."/>
        </authorList>
    </citation>
    <scope>NUCLEOTIDE SEQUENCE [LARGE SCALE GENOMIC DNA]</scope>
    <source>
        <strain evidence="1 2">120309</strain>
    </source>
</reference>
<evidence type="ECO:0008006" key="3">
    <source>
        <dbReference type="Google" id="ProtNLM"/>
    </source>
</evidence>
<evidence type="ECO:0000313" key="1">
    <source>
        <dbReference type="EMBL" id="MFN6543921.1"/>
    </source>
</evidence>
<dbReference type="Proteomes" id="UP001635816">
    <property type="component" value="Unassembled WGS sequence"/>
</dbReference>
<sequence length="465" mass="50138">MAVATITLESDNGDSIVISDSLDDIYVRDDFIVLDTNPDGMYDTGFTVRTQSGAFEPGGRAVGEEVPIRNPILPFWLTPETRARFQKLWGTPYHLRKVKCTWNGPSGPRHLFLKLAKEIKYTTEDGFDVDIDKIYHAVVSANAYNPMYEGAEDVAEWVNPGNFTVYNAGSTGTYKLGYAGEPTGDIPVDASIATIQAALEALPSLGAGNVTVSGTSKQFTVLTPVTHPGMLTVDGAGLAPLAFSITLGALSFTITIGGETTAPISFLPSATTLRQALEQLSSIGTGGVSVTGTFFGYVLSFTSGPLAGFLTALFTGKTTTVAPVIRVVANPNTSWFEVWNPTDQDEWLEWALDPAVSWQFPDFSFGQERKWQRPVGADAARMIVTPQLTQKLSVMSDPFMDTYLNADLSNAAGLFNGVEPIYPVPPYTGTEDEPILMPVVCQGPSGAKVTLRQRRFWSAESGLEA</sequence>
<name>A0ABW9L7I8_9MYCO</name>
<evidence type="ECO:0000313" key="2">
    <source>
        <dbReference type="Proteomes" id="UP001635816"/>
    </source>
</evidence>
<accession>A0ABW9L7I8</accession>
<comment type="caution">
    <text evidence="1">The sequence shown here is derived from an EMBL/GenBank/DDBJ whole genome shotgun (WGS) entry which is preliminary data.</text>
</comment>
<proteinExistence type="predicted"/>
<dbReference type="EMBL" id="JBKBDD010000003">
    <property type="protein sequence ID" value="MFN6543921.1"/>
    <property type="molecule type" value="Genomic_DNA"/>
</dbReference>
<dbReference type="RefSeq" id="WP_409543330.1">
    <property type="nucleotide sequence ID" value="NZ_JBKBDD010000003.1"/>
</dbReference>
<keyword evidence="2" id="KW-1185">Reference proteome</keyword>
<protein>
    <recommendedName>
        <fullName evidence="3">Minor tail protein</fullName>
    </recommendedName>
</protein>